<feature type="transmembrane region" description="Helical" evidence="3">
    <location>
        <begin position="820"/>
        <end position="838"/>
    </location>
</feature>
<reference evidence="4 5" key="1">
    <citation type="submission" date="2014-02" db="EMBL/GenBank/DDBJ databases">
        <title>The genome sequence of Colletotrichum simmondsii CBS122122.</title>
        <authorList>
            <person name="Baroncelli R."/>
            <person name="Thon M.R."/>
        </authorList>
    </citation>
    <scope>NUCLEOTIDE SEQUENCE [LARGE SCALE GENOMIC DNA]</scope>
    <source>
        <strain evidence="4 5">CBS122122</strain>
    </source>
</reference>
<evidence type="ECO:0000313" key="4">
    <source>
        <dbReference type="EMBL" id="KXH47345.1"/>
    </source>
</evidence>
<name>A0A135TGW7_9PEZI</name>
<evidence type="ECO:0000256" key="3">
    <source>
        <dbReference type="SAM" id="Phobius"/>
    </source>
</evidence>
<feature type="region of interest" description="Disordered" evidence="2">
    <location>
        <begin position="605"/>
        <end position="627"/>
    </location>
</feature>
<sequence>MGIEKIKAPSDMIRKSSISRPRVGNDNHVHNAFQWPERFFLRNPISYKWENLPWIAAKLNGVPLTSSGGEIAHFFESEQNWAADTYHTDAILDLFHGESLAMLQSDAEDVPTNKVALIIDGNISTGTPRLRPFKGGLSASEFLRELCEKSNEAQLKRYCEAEACDALQSVDIIDAERRLLCVVDLSAWTILSLVGSSPKSLARVLGDFIANYVRSRPSIGVSFATEGPQTFCLSFSFPYRAWRSTDVLAKDRRVKASDDEPLRGSRDVTFLRKLAGRHENVGLVDGIYSSHMSVMVTGYDEARWTGLGFLESWFEEILDDPSPDMISRYENDFSDGCLFDPLGRGKQEASISYWLPRMYFVCILEIRLRQVLQEWESLMWHLEKRVQDIAKCSREFLRERFGLLNFSSPRPDWNNVTQELEDWEVGIHDLKDVLDEIEQDIRETIRVGDLFMSADVNYFLNFDDRPDDGSRLILYLSQIRKSFKELRQLGMDLQNLQLSCRNLLEEWTTSRSSHNETKWAKPDSGHAPTQNVTSSESDWALIFARNLSRIFGTAILDDWANDELSGQRAAKVPGTTKHPGRKSNRFPHISVDFGGRVHHLKLLRSKISSSRPPNKPEPASLQADSSEANSEALIPLCVPIEYDLSPTLEMISSEKCQDDKTFFEALQNILKRRWKFTWDGLICYVKLRQPIGMHYVKFELFQDGLVDIKGRAQLPPPSFFASYRPVSSSDFELLPSYRLLQYYNRSLVPQKESRKVLDKIVHKTDGPFSTFTDKRPCTGYGLEIEVGLDRRRLEVMRFLLVLFSLLFGVGWSLWSDVQSGMSISAVLAVLSVVGVNTFQANAAEANNPWAYRTLV</sequence>
<evidence type="ECO:0000256" key="2">
    <source>
        <dbReference type="SAM" id="MobiDB-lite"/>
    </source>
</evidence>
<gene>
    <name evidence="4" type="ORF">CSIM01_05282</name>
</gene>
<comment type="caution">
    <text evidence="4">The sequence shown here is derived from an EMBL/GenBank/DDBJ whole genome shotgun (WGS) entry which is preliminary data.</text>
</comment>
<proteinExistence type="predicted"/>
<keyword evidence="3" id="KW-0472">Membrane</keyword>
<dbReference type="OrthoDB" id="10071171at2759"/>
<evidence type="ECO:0000256" key="1">
    <source>
        <dbReference type="SAM" id="Coils"/>
    </source>
</evidence>
<feature type="compositionally biased region" description="Basic and acidic residues" evidence="2">
    <location>
        <begin position="1"/>
        <end position="14"/>
    </location>
</feature>
<feature type="coiled-coil region" evidence="1">
    <location>
        <begin position="420"/>
        <end position="447"/>
    </location>
</feature>
<feature type="transmembrane region" description="Helical" evidence="3">
    <location>
        <begin position="795"/>
        <end position="814"/>
    </location>
</feature>
<protein>
    <submittedName>
        <fullName evidence="4">Uncharacterized protein</fullName>
    </submittedName>
</protein>
<keyword evidence="5" id="KW-1185">Reference proteome</keyword>
<keyword evidence="3" id="KW-1133">Transmembrane helix</keyword>
<feature type="region of interest" description="Disordered" evidence="2">
    <location>
        <begin position="1"/>
        <end position="20"/>
    </location>
</feature>
<dbReference type="EMBL" id="JFBX01000166">
    <property type="protein sequence ID" value="KXH47345.1"/>
    <property type="molecule type" value="Genomic_DNA"/>
</dbReference>
<accession>A0A135TGW7</accession>
<organism evidence="4 5">
    <name type="scientific">Colletotrichum simmondsii</name>
    <dbReference type="NCBI Taxonomy" id="703756"/>
    <lineage>
        <taxon>Eukaryota</taxon>
        <taxon>Fungi</taxon>
        <taxon>Dikarya</taxon>
        <taxon>Ascomycota</taxon>
        <taxon>Pezizomycotina</taxon>
        <taxon>Sordariomycetes</taxon>
        <taxon>Hypocreomycetidae</taxon>
        <taxon>Glomerellales</taxon>
        <taxon>Glomerellaceae</taxon>
        <taxon>Colletotrichum</taxon>
        <taxon>Colletotrichum acutatum species complex</taxon>
    </lineage>
</organism>
<evidence type="ECO:0000313" key="5">
    <source>
        <dbReference type="Proteomes" id="UP000070328"/>
    </source>
</evidence>
<dbReference type="Proteomes" id="UP000070328">
    <property type="component" value="Unassembled WGS sequence"/>
</dbReference>
<keyword evidence="3" id="KW-0812">Transmembrane</keyword>
<dbReference type="AlphaFoldDB" id="A0A135TGW7"/>
<keyword evidence="1" id="KW-0175">Coiled coil</keyword>